<proteinExistence type="predicted"/>
<name>A0AAN6YSM6_9PEZI</name>
<keyword evidence="4" id="KW-1185">Reference proteome</keyword>
<feature type="signal peptide" evidence="2">
    <location>
        <begin position="1"/>
        <end position="15"/>
    </location>
</feature>
<keyword evidence="1" id="KW-0472">Membrane</keyword>
<reference evidence="3" key="1">
    <citation type="journal article" date="2023" name="Mol. Phylogenet. Evol.">
        <title>Genome-scale phylogeny and comparative genomics of the fungal order Sordariales.</title>
        <authorList>
            <person name="Hensen N."/>
            <person name="Bonometti L."/>
            <person name="Westerberg I."/>
            <person name="Brannstrom I.O."/>
            <person name="Guillou S."/>
            <person name="Cros-Aarteil S."/>
            <person name="Calhoun S."/>
            <person name="Haridas S."/>
            <person name="Kuo A."/>
            <person name="Mondo S."/>
            <person name="Pangilinan J."/>
            <person name="Riley R."/>
            <person name="LaButti K."/>
            <person name="Andreopoulos B."/>
            <person name="Lipzen A."/>
            <person name="Chen C."/>
            <person name="Yan M."/>
            <person name="Daum C."/>
            <person name="Ng V."/>
            <person name="Clum A."/>
            <person name="Steindorff A."/>
            <person name="Ohm R.A."/>
            <person name="Martin F."/>
            <person name="Silar P."/>
            <person name="Natvig D.O."/>
            <person name="Lalanne C."/>
            <person name="Gautier V."/>
            <person name="Ament-Velasquez S.L."/>
            <person name="Kruys A."/>
            <person name="Hutchinson M.I."/>
            <person name="Powell A.J."/>
            <person name="Barry K."/>
            <person name="Miller A.N."/>
            <person name="Grigoriev I.V."/>
            <person name="Debuchy R."/>
            <person name="Gladieux P."/>
            <person name="Hiltunen Thoren M."/>
            <person name="Johannesson H."/>
        </authorList>
    </citation>
    <scope>NUCLEOTIDE SEQUENCE</scope>
    <source>
        <strain evidence="3">CBS 990.96</strain>
    </source>
</reference>
<gene>
    <name evidence="3" type="ORF">QBC38DRAFT_460667</name>
</gene>
<evidence type="ECO:0000313" key="3">
    <source>
        <dbReference type="EMBL" id="KAK4222182.1"/>
    </source>
</evidence>
<feature type="chain" id="PRO_5042882124" evidence="2">
    <location>
        <begin position="16"/>
        <end position="85"/>
    </location>
</feature>
<comment type="caution">
    <text evidence="3">The sequence shown here is derived from an EMBL/GenBank/DDBJ whole genome shotgun (WGS) entry which is preliminary data.</text>
</comment>
<protein>
    <submittedName>
        <fullName evidence="3">Uncharacterized protein</fullName>
    </submittedName>
</protein>
<dbReference type="Proteomes" id="UP001301958">
    <property type="component" value="Unassembled WGS sequence"/>
</dbReference>
<keyword evidence="2" id="KW-0732">Signal</keyword>
<dbReference type="EMBL" id="MU865486">
    <property type="protein sequence ID" value="KAK4222182.1"/>
    <property type="molecule type" value="Genomic_DNA"/>
</dbReference>
<evidence type="ECO:0000256" key="2">
    <source>
        <dbReference type="SAM" id="SignalP"/>
    </source>
</evidence>
<reference evidence="3" key="2">
    <citation type="submission" date="2023-05" db="EMBL/GenBank/DDBJ databases">
        <authorList>
            <consortium name="Lawrence Berkeley National Laboratory"/>
            <person name="Steindorff A."/>
            <person name="Hensen N."/>
            <person name="Bonometti L."/>
            <person name="Westerberg I."/>
            <person name="Brannstrom I.O."/>
            <person name="Guillou S."/>
            <person name="Cros-Aarteil S."/>
            <person name="Calhoun S."/>
            <person name="Haridas S."/>
            <person name="Kuo A."/>
            <person name="Mondo S."/>
            <person name="Pangilinan J."/>
            <person name="Riley R."/>
            <person name="Labutti K."/>
            <person name="Andreopoulos B."/>
            <person name="Lipzen A."/>
            <person name="Chen C."/>
            <person name="Yanf M."/>
            <person name="Daum C."/>
            <person name="Ng V."/>
            <person name="Clum A."/>
            <person name="Ohm R."/>
            <person name="Martin F."/>
            <person name="Silar P."/>
            <person name="Natvig D."/>
            <person name="Lalanne C."/>
            <person name="Gautier V."/>
            <person name="Ament-Velasquez S.L."/>
            <person name="Kruys A."/>
            <person name="Hutchinson M.I."/>
            <person name="Powell A.J."/>
            <person name="Barry K."/>
            <person name="Miller A.N."/>
            <person name="Grigoriev I.V."/>
            <person name="Debuchy R."/>
            <person name="Gladieux P."/>
            <person name="Thoren M.H."/>
            <person name="Johannesson H."/>
        </authorList>
    </citation>
    <scope>NUCLEOTIDE SEQUENCE</scope>
    <source>
        <strain evidence="3">CBS 990.96</strain>
    </source>
</reference>
<feature type="transmembrane region" description="Helical" evidence="1">
    <location>
        <begin position="58"/>
        <end position="82"/>
    </location>
</feature>
<keyword evidence="1" id="KW-0812">Transmembrane</keyword>
<evidence type="ECO:0000256" key="1">
    <source>
        <dbReference type="SAM" id="Phobius"/>
    </source>
</evidence>
<sequence length="85" mass="8959">MSLLMILSLILRAAALPSPELESRQNPLPLQGNCTVATNQCIGTWPGLTSPFRFTCGALQIIAVIIIPSMVCTVVGAVSLSFTIS</sequence>
<keyword evidence="1" id="KW-1133">Transmembrane helix</keyword>
<dbReference type="AlphaFoldDB" id="A0AAN6YSM6"/>
<accession>A0AAN6YSM6</accession>
<organism evidence="3 4">
    <name type="scientific">Podospora fimiseda</name>
    <dbReference type="NCBI Taxonomy" id="252190"/>
    <lineage>
        <taxon>Eukaryota</taxon>
        <taxon>Fungi</taxon>
        <taxon>Dikarya</taxon>
        <taxon>Ascomycota</taxon>
        <taxon>Pezizomycotina</taxon>
        <taxon>Sordariomycetes</taxon>
        <taxon>Sordariomycetidae</taxon>
        <taxon>Sordariales</taxon>
        <taxon>Podosporaceae</taxon>
        <taxon>Podospora</taxon>
    </lineage>
</organism>
<evidence type="ECO:0000313" key="4">
    <source>
        <dbReference type="Proteomes" id="UP001301958"/>
    </source>
</evidence>